<dbReference type="AlphaFoldDB" id="A0AAN6YK59"/>
<dbReference type="PANTHER" id="PTHR28012">
    <property type="entry name" value="NUCLEAR FUSION PROTEIN KAR5"/>
    <property type="match status" value="1"/>
</dbReference>
<evidence type="ECO:0000256" key="4">
    <source>
        <dbReference type="ARBA" id="ARBA00010473"/>
    </source>
</evidence>
<evidence type="ECO:0000256" key="3">
    <source>
        <dbReference type="ARBA" id="ARBA00004586"/>
    </source>
</evidence>
<dbReference type="InterPro" id="IPR007292">
    <property type="entry name" value="Nuclear_fusion_Kar5"/>
</dbReference>
<evidence type="ECO:0000256" key="11">
    <source>
        <dbReference type="ARBA" id="ARBA00023180"/>
    </source>
</evidence>
<comment type="similarity">
    <text evidence="4">Belongs to the KAR5 family.</text>
</comment>
<evidence type="ECO:0000256" key="9">
    <source>
        <dbReference type="ARBA" id="ARBA00022989"/>
    </source>
</evidence>
<keyword evidence="8" id="KW-0256">Endoplasmic reticulum</keyword>
<evidence type="ECO:0000256" key="12">
    <source>
        <dbReference type="ARBA" id="ARBA00023242"/>
    </source>
</evidence>
<evidence type="ECO:0000256" key="10">
    <source>
        <dbReference type="ARBA" id="ARBA00023136"/>
    </source>
</evidence>
<evidence type="ECO:0000256" key="6">
    <source>
        <dbReference type="ARBA" id="ARBA00022692"/>
    </source>
</evidence>
<feature type="signal peptide" evidence="14">
    <location>
        <begin position="1"/>
        <end position="20"/>
    </location>
</feature>
<organism evidence="15 16">
    <name type="scientific">Rhypophila decipiens</name>
    <dbReference type="NCBI Taxonomy" id="261697"/>
    <lineage>
        <taxon>Eukaryota</taxon>
        <taxon>Fungi</taxon>
        <taxon>Dikarya</taxon>
        <taxon>Ascomycota</taxon>
        <taxon>Pezizomycotina</taxon>
        <taxon>Sordariomycetes</taxon>
        <taxon>Sordariomycetidae</taxon>
        <taxon>Sordariales</taxon>
        <taxon>Naviculisporaceae</taxon>
        <taxon>Rhypophila</taxon>
    </lineage>
</organism>
<keyword evidence="11" id="KW-0325">Glycoprotein</keyword>
<comment type="function">
    <text evidence="1">Required for nuclear membrane fusion during karyogamy.</text>
</comment>
<reference evidence="15" key="2">
    <citation type="submission" date="2023-05" db="EMBL/GenBank/DDBJ databases">
        <authorList>
            <consortium name="Lawrence Berkeley National Laboratory"/>
            <person name="Steindorff A."/>
            <person name="Hensen N."/>
            <person name="Bonometti L."/>
            <person name="Westerberg I."/>
            <person name="Brannstrom I.O."/>
            <person name="Guillou S."/>
            <person name="Cros-Aarteil S."/>
            <person name="Calhoun S."/>
            <person name="Haridas S."/>
            <person name="Kuo A."/>
            <person name="Mondo S."/>
            <person name="Pangilinan J."/>
            <person name="Riley R."/>
            <person name="Labutti K."/>
            <person name="Andreopoulos B."/>
            <person name="Lipzen A."/>
            <person name="Chen C."/>
            <person name="Yanf M."/>
            <person name="Daum C."/>
            <person name="Ng V."/>
            <person name="Clum A."/>
            <person name="Ohm R."/>
            <person name="Martin F."/>
            <person name="Silar P."/>
            <person name="Natvig D."/>
            <person name="Lalanne C."/>
            <person name="Gautier V."/>
            <person name="Ament-Velasquez S.L."/>
            <person name="Kruys A."/>
            <person name="Hutchinson M.I."/>
            <person name="Powell A.J."/>
            <person name="Barry K."/>
            <person name="Miller A.N."/>
            <person name="Grigoriev I.V."/>
            <person name="Debuchy R."/>
            <person name="Gladieux P."/>
            <person name="Thoren M.H."/>
            <person name="Johannesson H."/>
        </authorList>
    </citation>
    <scope>NUCLEOTIDE SEQUENCE</scope>
    <source>
        <strain evidence="15">PSN293</strain>
    </source>
</reference>
<evidence type="ECO:0000256" key="1">
    <source>
        <dbReference type="ARBA" id="ARBA00003389"/>
    </source>
</evidence>
<proteinExistence type="inferred from homology"/>
<evidence type="ECO:0000256" key="8">
    <source>
        <dbReference type="ARBA" id="ARBA00022824"/>
    </source>
</evidence>
<dbReference type="GO" id="GO:0000742">
    <property type="term" value="P:karyogamy involved in conjugation with cellular fusion"/>
    <property type="evidence" value="ECO:0007669"/>
    <property type="project" value="InterPro"/>
</dbReference>
<sequence>MSSLGMILAFWALLVPGIQSFSWGSDRRTAKRESYSLIPLLIAKSNIPQAETRPTYNNNINPSEILQHPPSRLPNVYAIALSELQELESEPLCHRVAARLLVNNCQLVDGKDEATILTDSGRQVRDFVDSYAASLAICDLERGRFTIPHQCNKFREPALSKIAIRNEPQLHVSPREIELCLSALGQSDATWSTWISYRHKALRFCEAARADNEKSQHILLYQRLTQVIAKLTDGVEAELNRRMDDIDNRAKQSVENIEKLSPKLDQLKEDLTNLGKYLSRDVTEVLGKSSESLHDSLENAQNLQHIMHLLVANVLESNSRLASAHEVSLQQASQQANADIGALVAVVASVSASSNSLQRQIEQSNEQAAALARRQEALERGMDRLLVVTETIATQYEDHTHTLTQAKNLTNDLLDSLEETAATVSTVKSSLFRDATTGAWWPHIVFPSAALVMGSYGLQPSFFRNFGLLVIGEAVGFTFSSYQQMADAISTLFFQTSGHNANATTAPSL</sequence>
<evidence type="ECO:0000256" key="7">
    <source>
        <dbReference type="ARBA" id="ARBA00022729"/>
    </source>
</evidence>
<dbReference type="PANTHER" id="PTHR28012:SF1">
    <property type="entry name" value="NUCLEAR FUSION PROTEIN KAR5"/>
    <property type="match status" value="1"/>
</dbReference>
<evidence type="ECO:0000313" key="15">
    <source>
        <dbReference type="EMBL" id="KAK4220005.1"/>
    </source>
</evidence>
<evidence type="ECO:0000256" key="14">
    <source>
        <dbReference type="SAM" id="SignalP"/>
    </source>
</evidence>
<dbReference type="GO" id="GO:0005789">
    <property type="term" value="C:endoplasmic reticulum membrane"/>
    <property type="evidence" value="ECO:0007669"/>
    <property type="project" value="UniProtKB-SubCell"/>
</dbReference>
<gene>
    <name evidence="15" type="ORF">QBC37DRAFT_76160</name>
</gene>
<feature type="coiled-coil region" evidence="13">
    <location>
        <begin position="354"/>
        <end position="381"/>
    </location>
</feature>
<reference evidence="15" key="1">
    <citation type="journal article" date="2023" name="Mol. Phylogenet. Evol.">
        <title>Genome-scale phylogeny and comparative genomics of the fungal order Sordariales.</title>
        <authorList>
            <person name="Hensen N."/>
            <person name="Bonometti L."/>
            <person name="Westerberg I."/>
            <person name="Brannstrom I.O."/>
            <person name="Guillou S."/>
            <person name="Cros-Aarteil S."/>
            <person name="Calhoun S."/>
            <person name="Haridas S."/>
            <person name="Kuo A."/>
            <person name="Mondo S."/>
            <person name="Pangilinan J."/>
            <person name="Riley R."/>
            <person name="LaButti K."/>
            <person name="Andreopoulos B."/>
            <person name="Lipzen A."/>
            <person name="Chen C."/>
            <person name="Yan M."/>
            <person name="Daum C."/>
            <person name="Ng V."/>
            <person name="Clum A."/>
            <person name="Steindorff A."/>
            <person name="Ohm R.A."/>
            <person name="Martin F."/>
            <person name="Silar P."/>
            <person name="Natvig D.O."/>
            <person name="Lalanne C."/>
            <person name="Gautier V."/>
            <person name="Ament-Velasquez S.L."/>
            <person name="Kruys A."/>
            <person name="Hutchinson M.I."/>
            <person name="Powell A.J."/>
            <person name="Barry K."/>
            <person name="Miller A.N."/>
            <person name="Grigoriev I.V."/>
            <person name="Debuchy R."/>
            <person name="Gladieux P."/>
            <person name="Hiltunen Thoren M."/>
            <person name="Johannesson H."/>
        </authorList>
    </citation>
    <scope>NUCLEOTIDE SEQUENCE</scope>
    <source>
        <strain evidence="15">PSN293</strain>
    </source>
</reference>
<keyword evidence="16" id="KW-1185">Reference proteome</keyword>
<evidence type="ECO:0000313" key="16">
    <source>
        <dbReference type="Proteomes" id="UP001301769"/>
    </source>
</evidence>
<evidence type="ECO:0000256" key="2">
    <source>
        <dbReference type="ARBA" id="ARBA00004126"/>
    </source>
</evidence>
<evidence type="ECO:0000256" key="13">
    <source>
        <dbReference type="SAM" id="Coils"/>
    </source>
</evidence>
<dbReference type="GO" id="GO:0031965">
    <property type="term" value="C:nuclear membrane"/>
    <property type="evidence" value="ECO:0007669"/>
    <property type="project" value="UniProtKB-SubCell"/>
</dbReference>
<evidence type="ECO:0000256" key="5">
    <source>
        <dbReference type="ARBA" id="ARBA00022459"/>
    </source>
</evidence>
<dbReference type="EMBL" id="MU858046">
    <property type="protein sequence ID" value="KAK4220005.1"/>
    <property type="molecule type" value="Genomic_DNA"/>
</dbReference>
<keyword evidence="10" id="KW-0472">Membrane</keyword>
<dbReference type="Proteomes" id="UP001301769">
    <property type="component" value="Unassembled WGS sequence"/>
</dbReference>
<name>A0AAN6YK59_9PEZI</name>
<keyword evidence="9" id="KW-1133">Transmembrane helix</keyword>
<keyword evidence="7 14" id="KW-0732">Signal</keyword>
<comment type="caution">
    <text evidence="15">The sequence shown here is derived from an EMBL/GenBank/DDBJ whole genome shotgun (WGS) entry which is preliminary data.</text>
</comment>
<keyword evidence="6" id="KW-0812">Transmembrane</keyword>
<feature type="chain" id="PRO_5042900628" evidence="14">
    <location>
        <begin position="21"/>
        <end position="509"/>
    </location>
</feature>
<keyword evidence="5" id="KW-0415">Karyogamy</keyword>
<protein>
    <submittedName>
        <fullName evidence="15">Nuclear fusion protein KAR5</fullName>
    </submittedName>
</protein>
<keyword evidence="13" id="KW-0175">Coiled coil</keyword>
<dbReference type="GO" id="GO:0048288">
    <property type="term" value="P:nuclear membrane fusion involved in karyogamy"/>
    <property type="evidence" value="ECO:0007669"/>
    <property type="project" value="InterPro"/>
</dbReference>
<keyword evidence="12" id="KW-0539">Nucleus</keyword>
<accession>A0AAN6YK59</accession>
<comment type="subcellular location">
    <subcellularLocation>
        <location evidence="3">Endoplasmic reticulum membrane</location>
    </subcellularLocation>
    <subcellularLocation>
        <location evidence="2">Nucleus membrane</location>
    </subcellularLocation>
</comment>